<sequence length="756" mass="81330">MSDERIAYRTCPLCEAGCGLEITVKGSTIGRIRGDMDDVFSHGFICPKGSTLKQLHEDPDRLRKPHIKRNGVHVEVEWDEAWAEIAGRLQDVIERHGRDAVGVYLGNPGAHSLSAMLYNRTLLQGLGTHNRFSASTVDQLPKQVAAGYMFGTGVSVAVPDLDRTDYLMILGANPYASNGSVCTAPDFPGRIEAIRARGGKVVVVDPRRTRTAEEADQWIAIRPATDALFLMAIVNVLFAENLVKIQDHIAPLLNGLDAVREASTEFTPERVAQATGLEADVIRQVARELSAAKTAALYGRIGTTTTEFGTTASWLIDVVNTLTGNLDSVGGVMFTKPALGGPTTRGTSGKGGGFRIGRGGGKTKVKGYPEVMGEYPAAAMAEEITDAGDVGIKALVTVAGNPILSTPHSRQLSDAFEKLELMISVDLYLNETTRHADVILPVPSQLQRDHYDVLLLQFAIRNVANYSTPVLPLDEGQPDEWEILAKLGMIAQGLGPNADPHLADDLAIEGLVRNSIGDPSSPIHGRNADEIIDVLNAEGRRGPARMLDFMLQTGPYGAGFGSNVGGASLQLLLDNPHGVDFGALEPRLPDALRTRTGMIELAPEPLIADVPRLLDSIDEFTKNRFVLVGRRHLKTNNSWMHNIQVLVKGNVRCSLQMHTDDAKSLDLLNESAEEIFVTVTSRVGSVVVPVEITNDIRPGVVSLPHGWGHDHPGTKMRVAESLSGVNSNVLSDHEAMDPLSGTSVLNGIPVSIARIG</sequence>
<protein>
    <submittedName>
        <fullName evidence="7">Unannotated protein</fullName>
    </submittedName>
</protein>
<evidence type="ECO:0000256" key="3">
    <source>
        <dbReference type="ARBA" id="ARBA00023002"/>
    </source>
</evidence>
<keyword evidence="5" id="KW-0411">Iron-sulfur</keyword>
<dbReference type="GO" id="GO:0016020">
    <property type="term" value="C:membrane"/>
    <property type="evidence" value="ECO:0007669"/>
    <property type="project" value="TreeGrafter"/>
</dbReference>
<dbReference type="EMBL" id="CAEZYH010000016">
    <property type="protein sequence ID" value="CAB4714597.1"/>
    <property type="molecule type" value="Genomic_DNA"/>
</dbReference>
<dbReference type="GO" id="GO:0051539">
    <property type="term" value="F:4 iron, 4 sulfur cluster binding"/>
    <property type="evidence" value="ECO:0007669"/>
    <property type="project" value="UniProtKB-KW"/>
</dbReference>
<dbReference type="InterPro" id="IPR006657">
    <property type="entry name" value="MoPterin_dinucl-bd_dom"/>
</dbReference>
<dbReference type="Pfam" id="PF00384">
    <property type="entry name" value="Molybdopterin"/>
    <property type="match status" value="1"/>
</dbReference>
<evidence type="ECO:0000256" key="5">
    <source>
        <dbReference type="ARBA" id="ARBA00023014"/>
    </source>
</evidence>
<keyword evidence="2" id="KW-0479">Metal-binding</keyword>
<keyword evidence="1" id="KW-0004">4Fe-4S</keyword>
<feature type="domain" description="4Fe-4S Mo/W bis-MGD-type" evidence="6">
    <location>
        <begin position="4"/>
        <end position="60"/>
    </location>
</feature>
<dbReference type="PANTHER" id="PTHR43105">
    <property type="entry name" value="RESPIRATORY NITRATE REDUCTASE"/>
    <property type="match status" value="1"/>
</dbReference>
<dbReference type="InterPro" id="IPR006656">
    <property type="entry name" value="Mopterin_OxRdtase"/>
</dbReference>
<dbReference type="Gene3D" id="2.20.25.90">
    <property type="entry name" value="ADC-like domains"/>
    <property type="match status" value="1"/>
</dbReference>
<accession>A0A6J6QTB2</accession>
<dbReference type="Pfam" id="PF04879">
    <property type="entry name" value="Molybdop_Fe4S4"/>
    <property type="match status" value="1"/>
</dbReference>
<dbReference type="Pfam" id="PF01568">
    <property type="entry name" value="Molydop_binding"/>
    <property type="match status" value="1"/>
</dbReference>
<dbReference type="Gene3D" id="3.40.228.10">
    <property type="entry name" value="Dimethylsulfoxide Reductase, domain 2"/>
    <property type="match status" value="1"/>
</dbReference>
<dbReference type="SUPFAM" id="SSF53706">
    <property type="entry name" value="Formate dehydrogenase/DMSO reductase, domains 1-3"/>
    <property type="match status" value="1"/>
</dbReference>
<evidence type="ECO:0000313" key="8">
    <source>
        <dbReference type="EMBL" id="CAB4906350.1"/>
    </source>
</evidence>
<proteinExistence type="predicted"/>
<keyword evidence="4" id="KW-0408">Iron</keyword>
<dbReference type="GO" id="GO:0016491">
    <property type="term" value="F:oxidoreductase activity"/>
    <property type="evidence" value="ECO:0007669"/>
    <property type="project" value="UniProtKB-KW"/>
</dbReference>
<evidence type="ECO:0000256" key="4">
    <source>
        <dbReference type="ARBA" id="ARBA00023004"/>
    </source>
</evidence>
<evidence type="ECO:0000256" key="1">
    <source>
        <dbReference type="ARBA" id="ARBA00022485"/>
    </source>
</evidence>
<dbReference type="PROSITE" id="PS51669">
    <property type="entry name" value="4FE4S_MOW_BIS_MGD"/>
    <property type="match status" value="1"/>
</dbReference>
<dbReference type="InterPro" id="IPR006963">
    <property type="entry name" value="Mopterin_OxRdtase_4Fe-4S_dom"/>
</dbReference>
<dbReference type="AlphaFoldDB" id="A0A6J6QTB2"/>
<dbReference type="PANTHER" id="PTHR43105:SF9">
    <property type="entry name" value="NADPH-FE(3+) OXIDOREDUCTASE SUBUNIT ALPHA"/>
    <property type="match status" value="1"/>
</dbReference>
<evidence type="ECO:0000313" key="7">
    <source>
        <dbReference type="EMBL" id="CAB4714597.1"/>
    </source>
</evidence>
<dbReference type="GO" id="GO:0043546">
    <property type="term" value="F:molybdopterin cofactor binding"/>
    <property type="evidence" value="ECO:0007669"/>
    <property type="project" value="InterPro"/>
</dbReference>
<gene>
    <name evidence="7" type="ORF">UFOPK2658_00615</name>
    <name evidence="8" type="ORF">UFOPK3494_01232</name>
</gene>
<dbReference type="SUPFAM" id="SSF50692">
    <property type="entry name" value="ADC-like"/>
    <property type="match status" value="1"/>
</dbReference>
<name>A0A6J6QTB2_9ZZZZ</name>
<reference evidence="7" key="1">
    <citation type="submission" date="2020-05" db="EMBL/GenBank/DDBJ databases">
        <authorList>
            <person name="Chiriac C."/>
            <person name="Salcher M."/>
            <person name="Ghai R."/>
            <person name="Kavagutti S V."/>
        </authorList>
    </citation>
    <scope>NUCLEOTIDE SEQUENCE</scope>
</reference>
<dbReference type="Gene3D" id="3.40.50.740">
    <property type="match status" value="1"/>
</dbReference>
<dbReference type="InterPro" id="IPR009010">
    <property type="entry name" value="Asp_de-COase-like_dom_sf"/>
</dbReference>
<dbReference type="InterPro" id="IPR050123">
    <property type="entry name" value="Prok_molybdopt-oxidoreductase"/>
</dbReference>
<keyword evidence="3" id="KW-0560">Oxidoreductase</keyword>
<dbReference type="GO" id="GO:0046872">
    <property type="term" value="F:metal ion binding"/>
    <property type="evidence" value="ECO:0007669"/>
    <property type="project" value="UniProtKB-KW"/>
</dbReference>
<evidence type="ECO:0000259" key="6">
    <source>
        <dbReference type="PROSITE" id="PS51669"/>
    </source>
</evidence>
<dbReference type="EMBL" id="CAFBMF010000087">
    <property type="protein sequence ID" value="CAB4906350.1"/>
    <property type="molecule type" value="Genomic_DNA"/>
</dbReference>
<dbReference type="Gene3D" id="2.40.40.20">
    <property type="match status" value="1"/>
</dbReference>
<evidence type="ECO:0000256" key="2">
    <source>
        <dbReference type="ARBA" id="ARBA00022723"/>
    </source>
</evidence>
<organism evidence="7">
    <name type="scientific">freshwater metagenome</name>
    <dbReference type="NCBI Taxonomy" id="449393"/>
    <lineage>
        <taxon>unclassified sequences</taxon>
        <taxon>metagenomes</taxon>
        <taxon>ecological metagenomes</taxon>
    </lineage>
</organism>
<dbReference type="SMART" id="SM00926">
    <property type="entry name" value="Molybdop_Fe4S4"/>
    <property type="match status" value="1"/>
</dbReference>